<dbReference type="InterPro" id="IPR011010">
    <property type="entry name" value="DNA_brk_join_enz"/>
</dbReference>
<accession>A0ABX7QV38</accession>
<dbReference type="Gene3D" id="1.10.443.10">
    <property type="entry name" value="Intergrase catalytic core"/>
    <property type="match status" value="1"/>
</dbReference>
<keyword evidence="1" id="KW-0233">DNA recombination</keyword>
<dbReference type="SUPFAM" id="SSF56349">
    <property type="entry name" value="DNA breaking-rejoining enzymes"/>
    <property type="match status" value="1"/>
</dbReference>
<proteinExistence type="predicted"/>
<dbReference type="Proteomes" id="UP000662770">
    <property type="component" value="Chromosome"/>
</dbReference>
<dbReference type="InterPro" id="IPR013762">
    <property type="entry name" value="Integrase-like_cat_sf"/>
</dbReference>
<keyword evidence="3" id="KW-1185">Reference proteome</keyword>
<name>A0ABX7QV38_9GAMM</name>
<organism evidence="2 3">
    <name type="scientific">Shewanella avicenniae</name>
    <dbReference type="NCBI Taxonomy" id="2814294"/>
    <lineage>
        <taxon>Bacteria</taxon>
        <taxon>Pseudomonadati</taxon>
        <taxon>Pseudomonadota</taxon>
        <taxon>Gammaproteobacteria</taxon>
        <taxon>Alteromonadales</taxon>
        <taxon>Shewanellaceae</taxon>
        <taxon>Shewanella</taxon>
    </lineage>
</organism>
<protein>
    <submittedName>
        <fullName evidence="2">Tyrosine-type recombinase/integrase</fullName>
    </submittedName>
</protein>
<reference evidence="2 3" key="1">
    <citation type="submission" date="2021-03" db="EMBL/GenBank/DDBJ databases">
        <title>Novel species identification of genus Shewanella.</title>
        <authorList>
            <person name="Liu G."/>
            <person name="Zhang Q."/>
        </authorList>
    </citation>
    <scope>NUCLEOTIDE SEQUENCE [LARGE SCALE GENOMIC DNA]</scope>
    <source>
        <strain evidence="2 3">FJAT-51800</strain>
    </source>
</reference>
<dbReference type="RefSeq" id="WP_207356545.1">
    <property type="nucleotide sequence ID" value="NZ_CP071503.1"/>
</dbReference>
<dbReference type="EMBL" id="CP071503">
    <property type="protein sequence ID" value="QSX35354.1"/>
    <property type="molecule type" value="Genomic_DNA"/>
</dbReference>
<evidence type="ECO:0000313" key="2">
    <source>
        <dbReference type="EMBL" id="QSX35354.1"/>
    </source>
</evidence>
<evidence type="ECO:0000313" key="3">
    <source>
        <dbReference type="Proteomes" id="UP000662770"/>
    </source>
</evidence>
<gene>
    <name evidence="2" type="ORF">JYB87_09280</name>
</gene>
<sequence>MERMSRLLNKSIGDVFKSEALMQMQAYLEITENTQLDKSVQINATDTVYELFRQHGMYSGSTVSSKSLEKIQSLFSNAYEIHNLQLKLLELLLAIIEKQLNIRSAGISTTCQIKQDQPVLKPDDLLTSRLQAKVYQLLEDEAVLGKYLASPYQYRAIMALWLVLKEGVSSQKEITSILSRTSKIYRIDQNWFVETDKRRYWLSSKAELLLTAFWSHSSSDKFDTTKDINKFFHDFRIVPNTFNLKFIQIRAMMKSEFILKNSAIEYGVCQSVIPSKQLSQASLIRLLTGKRISLATSQEELHSVTSRQRLAWISENRSSLKISSENKVAHYKELTTIQQIEDVEKFTRRLIRTSFKKSALIRSQLKTDLKKWLEDDNNACSFPWVWLLLSWCYHLLKEGGKHKKRLRLTTIRSYVQYVAVPFIREFSGCSPKKMVGFDWADKINRAAEHITTSKKAFFLYFAEFLVQSDLVSGLNLSDIDIGINEKSIDANIVTHNEADSIISVCNSLKTHVSMLAKFCFCLGFYSGLRRGEIEGLQLSDFTYNRINYMNLHVRPNKFRELKSKESSRNIPLECLWPTKYREEFEQFLDGTKKDVRLSKSKIFREKSQLDGAFTLLTEIMRSVTGDPRLRFHHCRHSFCNWTWFRINFPNPCTLTGLDLFKHDYFSSTKHEQLCKRLGISQVSRKKWWALSGLLGHATPDTTISSYFHLSEFIQRIKFSSHVPSPMLLRKFWGQQIHIDGFGRLKRIPPSGLVKAESFPAFVTPEFEVKSVDDVVNELTAAKTSTITHKLSLRTIWEIICKIGAGYNVDTVCRYLNLDPMCVTAVINIDKTLTERSLKRSKHKLKPLVNFHSLNSGNIKAIDEFIKRLEDATQSKALGDKFQFNLLVELLEDLVGAKDCLIRTHNRNPALLLLKLLQVMRFKSQNIRIQWYFPSETQYEPDKLDEYRRDLRWWAKTIHKHLFDDMTIELIIPKQLAGCLNQNSSNAFKVIESDAGKYLKYESPGTINIQFLQWQFASKRFYENGAQKFSPQRTRAFISFLRLIAIHTQLNSL</sequence>
<evidence type="ECO:0000256" key="1">
    <source>
        <dbReference type="ARBA" id="ARBA00023172"/>
    </source>
</evidence>